<protein>
    <recommendedName>
        <fullName evidence="3 4">Dephospho-CoA kinase</fullName>
        <ecNumber evidence="3 4">2.7.1.24</ecNumber>
    </recommendedName>
    <alternativeName>
        <fullName evidence="3">Dephosphocoenzyme A kinase</fullName>
    </alternativeName>
</protein>
<keyword evidence="3" id="KW-0173">Coenzyme A biosynthesis</keyword>
<proteinExistence type="inferred from homology"/>
<dbReference type="PROSITE" id="PS51219">
    <property type="entry name" value="DPCK"/>
    <property type="match status" value="1"/>
</dbReference>
<dbReference type="GO" id="GO:0015937">
    <property type="term" value="P:coenzyme A biosynthetic process"/>
    <property type="evidence" value="ECO:0007669"/>
    <property type="project" value="UniProtKB-UniRule"/>
</dbReference>
<dbReference type="Gene3D" id="3.40.50.300">
    <property type="entry name" value="P-loop containing nucleotide triphosphate hydrolases"/>
    <property type="match status" value="1"/>
</dbReference>
<dbReference type="AlphaFoldDB" id="A0A926EM45"/>
<dbReference type="EMBL" id="JACRTD010000002">
    <property type="protein sequence ID" value="MBC8584423.1"/>
    <property type="molecule type" value="Genomic_DNA"/>
</dbReference>
<evidence type="ECO:0000313" key="5">
    <source>
        <dbReference type="EMBL" id="MBC8584423.1"/>
    </source>
</evidence>
<dbReference type="InterPro" id="IPR027417">
    <property type="entry name" value="P-loop_NTPase"/>
</dbReference>
<keyword evidence="1 3" id="KW-0547">Nucleotide-binding</keyword>
<comment type="function">
    <text evidence="3">Catalyzes the phosphorylation of the 3'-hydroxyl group of dephosphocoenzyme A to form coenzyme A.</text>
</comment>
<feature type="binding site" evidence="3">
    <location>
        <begin position="16"/>
        <end position="21"/>
    </location>
    <ligand>
        <name>ATP</name>
        <dbReference type="ChEBI" id="CHEBI:30616"/>
    </ligand>
</feature>
<comment type="similarity">
    <text evidence="3">Belongs to the CoaE family.</text>
</comment>
<accession>A0A926EM45</accession>
<keyword evidence="2 3" id="KW-0067">ATP-binding</keyword>
<evidence type="ECO:0000313" key="6">
    <source>
        <dbReference type="Proteomes" id="UP000623678"/>
    </source>
</evidence>
<dbReference type="HAMAP" id="MF_00376">
    <property type="entry name" value="Dephospho_CoA_kinase"/>
    <property type="match status" value="1"/>
</dbReference>
<organism evidence="5 6">
    <name type="scientific">Youxingia wuxianensis</name>
    <dbReference type="NCBI Taxonomy" id="2763678"/>
    <lineage>
        <taxon>Bacteria</taxon>
        <taxon>Bacillati</taxon>
        <taxon>Bacillota</taxon>
        <taxon>Clostridia</taxon>
        <taxon>Eubacteriales</taxon>
        <taxon>Oscillospiraceae</taxon>
        <taxon>Youxingia</taxon>
    </lineage>
</organism>
<dbReference type="GO" id="GO:0005737">
    <property type="term" value="C:cytoplasm"/>
    <property type="evidence" value="ECO:0007669"/>
    <property type="project" value="UniProtKB-SubCell"/>
</dbReference>
<dbReference type="RefSeq" id="WP_262394257.1">
    <property type="nucleotide sequence ID" value="NZ_JACRTD010000002.1"/>
</dbReference>
<comment type="pathway">
    <text evidence="3">Cofactor biosynthesis; coenzyme A biosynthesis; CoA from (R)-pantothenate: step 5/5.</text>
</comment>
<name>A0A926EM45_9FIRM</name>
<keyword evidence="3" id="KW-0963">Cytoplasm</keyword>
<dbReference type="GO" id="GO:0005524">
    <property type="term" value="F:ATP binding"/>
    <property type="evidence" value="ECO:0007669"/>
    <property type="project" value="UniProtKB-UniRule"/>
</dbReference>
<gene>
    <name evidence="3" type="primary">coaE</name>
    <name evidence="5" type="ORF">H8705_02370</name>
</gene>
<sequence>MSEKGTMIVGLTGQTGAGKSTLSKMFSGHNVFVIDADVVARQVLEKSKGCLMDLVLEFSTDVIHPDATLNREKLAEIVFSDKAKLKRLNEITFPYIIDEIERRIEKEKYKGTPIVVLDAPTLYESGLDKNCHRVVAVIAPMELRRDRIIQRDQMTQQAAMRRINAQHDDEYYTSRADYILTNGEDIDNFRFSFIDLMNKLQASYDDGSYKLPYRDASEIDLDSQGRDKGELAELEITEDP</sequence>
<dbReference type="Proteomes" id="UP000623678">
    <property type="component" value="Unassembled WGS sequence"/>
</dbReference>
<dbReference type="Pfam" id="PF01121">
    <property type="entry name" value="CoaE"/>
    <property type="match status" value="1"/>
</dbReference>
<keyword evidence="6" id="KW-1185">Reference proteome</keyword>
<dbReference type="NCBIfam" id="TIGR00152">
    <property type="entry name" value="dephospho-CoA kinase"/>
    <property type="match status" value="1"/>
</dbReference>
<dbReference type="PANTHER" id="PTHR10695">
    <property type="entry name" value="DEPHOSPHO-COA KINASE-RELATED"/>
    <property type="match status" value="1"/>
</dbReference>
<dbReference type="CDD" id="cd02022">
    <property type="entry name" value="DPCK"/>
    <property type="match status" value="1"/>
</dbReference>
<dbReference type="GO" id="GO:0004140">
    <property type="term" value="F:dephospho-CoA kinase activity"/>
    <property type="evidence" value="ECO:0007669"/>
    <property type="project" value="UniProtKB-UniRule"/>
</dbReference>
<keyword evidence="3 5" id="KW-0808">Transferase</keyword>
<dbReference type="PANTHER" id="PTHR10695:SF46">
    <property type="entry name" value="BIFUNCTIONAL COENZYME A SYNTHASE-RELATED"/>
    <property type="match status" value="1"/>
</dbReference>
<evidence type="ECO:0000256" key="3">
    <source>
        <dbReference type="HAMAP-Rule" id="MF_00376"/>
    </source>
</evidence>
<comment type="caution">
    <text evidence="5">The sequence shown here is derived from an EMBL/GenBank/DDBJ whole genome shotgun (WGS) entry which is preliminary data.</text>
</comment>
<dbReference type="SUPFAM" id="SSF52540">
    <property type="entry name" value="P-loop containing nucleoside triphosphate hydrolases"/>
    <property type="match status" value="1"/>
</dbReference>
<evidence type="ECO:0000256" key="1">
    <source>
        <dbReference type="ARBA" id="ARBA00022741"/>
    </source>
</evidence>
<comment type="subcellular location">
    <subcellularLocation>
        <location evidence="3">Cytoplasm</location>
    </subcellularLocation>
</comment>
<keyword evidence="3 5" id="KW-0418">Kinase</keyword>
<dbReference type="EC" id="2.7.1.24" evidence="3 4"/>
<reference evidence="5" key="1">
    <citation type="submission" date="2020-08" db="EMBL/GenBank/DDBJ databases">
        <title>Genome public.</title>
        <authorList>
            <person name="Liu C."/>
            <person name="Sun Q."/>
        </authorList>
    </citation>
    <scope>NUCLEOTIDE SEQUENCE</scope>
    <source>
        <strain evidence="5">NSJ-64</strain>
    </source>
</reference>
<comment type="catalytic activity">
    <reaction evidence="3">
        <text>3'-dephospho-CoA + ATP = ADP + CoA + H(+)</text>
        <dbReference type="Rhea" id="RHEA:18245"/>
        <dbReference type="ChEBI" id="CHEBI:15378"/>
        <dbReference type="ChEBI" id="CHEBI:30616"/>
        <dbReference type="ChEBI" id="CHEBI:57287"/>
        <dbReference type="ChEBI" id="CHEBI:57328"/>
        <dbReference type="ChEBI" id="CHEBI:456216"/>
        <dbReference type="EC" id="2.7.1.24"/>
    </reaction>
</comment>
<dbReference type="InterPro" id="IPR001977">
    <property type="entry name" value="Depp_CoAkinase"/>
</dbReference>
<evidence type="ECO:0000256" key="2">
    <source>
        <dbReference type="ARBA" id="ARBA00022840"/>
    </source>
</evidence>
<evidence type="ECO:0000256" key="4">
    <source>
        <dbReference type="NCBIfam" id="TIGR00152"/>
    </source>
</evidence>